<organism evidence="2 3">
    <name type="scientific">Natrinema versiforme</name>
    <dbReference type="NCBI Taxonomy" id="88724"/>
    <lineage>
        <taxon>Archaea</taxon>
        <taxon>Methanobacteriati</taxon>
        <taxon>Methanobacteriota</taxon>
        <taxon>Stenosarchaea group</taxon>
        <taxon>Halobacteria</taxon>
        <taxon>Halobacteriales</taxon>
        <taxon>Natrialbaceae</taxon>
        <taxon>Natrinema</taxon>
    </lineage>
</organism>
<accession>A0A4V1FZR5</accession>
<evidence type="ECO:0000313" key="3">
    <source>
        <dbReference type="Proteomes" id="UP000302218"/>
    </source>
</evidence>
<dbReference type="AlphaFoldDB" id="A0A4V1FZR5"/>
<sequence>MEHDVAVSGAVRADDGTTPNRIQWESMQRRHRLVAHLESRADRATVDRLVDALASDDEESLDRTPLRVRLVHVDLPRLEDAGTIVHDSDRGTVRLREEPDWYRRGK</sequence>
<dbReference type="EMBL" id="CP040330">
    <property type="protein sequence ID" value="QCS42766.1"/>
    <property type="molecule type" value="Genomic_DNA"/>
</dbReference>
<feature type="domain" description="DUF7344" evidence="1">
    <location>
        <begin position="27"/>
        <end position="94"/>
    </location>
</feature>
<dbReference type="RefSeq" id="WP_138245247.1">
    <property type="nucleotide sequence ID" value="NZ_CP040330.1"/>
</dbReference>
<dbReference type="GeneID" id="40265707"/>
<protein>
    <recommendedName>
        <fullName evidence="1">DUF7344 domain-containing protein</fullName>
    </recommendedName>
</protein>
<dbReference type="OrthoDB" id="247722at2157"/>
<evidence type="ECO:0000259" key="1">
    <source>
        <dbReference type="Pfam" id="PF24035"/>
    </source>
</evidence>
<dbReference type="KEGG" id="nvr:FEJ81_10500"/>
<gene>
    <name evidence="2" type="ORF">FEJ81_10500</name>
</gene>
<reference evidence="3" key="1">
    <citation type="submission" date="2019-05" db="EMBL/GenBank/DDBJ databases">
        <title>Genome sequence and methylation pattern of the halophilic Archaeon Natrinema versiforme BOL5-4.</title>
        <authorList>
            <person name="DasSarma P."/>
            <person name="Anton B.P."/>
            <person name="DasSarma S.L."/>
            <person name="Martinez F.L."/>
            <person name="Guzman D."/>
            <person name="Roberts R.J."/>
            <person name="DasSarma S."/>
        </authorList>
    </citation>
    <scope>NUCLEOTIDE SEQUENCE [LARGE SCALE GENOMIC DNA]</scope>
    <source>
        <strain evidence="3">BOL5-4</strain>
    </source>
</reference>
<dbReference type="Proteomes" id="UP000302218">
    <property type="component" value="Chromosome"/>
</dbReference>
<proteinExistence type="predicted"/>
<name>A0A4V1FZR5_9EURY</name>
<dbReference type="InterPro" id="IPR055768">
    <property type="entry name" value="DUF7344"/>
</dbReference>
<dbReference type="Pfam" id="PF24035">
    <property type="entry name" value="DUF7344"/>
    <property type="match status" value="1"/>
</dbReference>
<evidence type="ECO:0000313" key="2">
    <source>
        <dbReference type="EMBL" id="QCS42766.1"/>
    </source>
</evidence>